<sequence length="487" mass="51722">MWNASSVGSSASIPDFTTQTPLAVSSTDAGPSLVTLTSFLTETARPTWTYTEVTTIANVPVTTQVVKSRLSTVAQSETVQTETTPSSTHWSESSWSERSSTRSETQQEPAQQTPSTTPISSSLPPWSTSDQSVSYSTEFSSTALAQSYTSVQTSESGAAPLISVSSSSSTDSSMITRASTLSSQSSTALGFQVITSQPASTGIQSSTTNSSSSSSSSRTPTASPLASVISGSTSGVDSDSSKSNSGNHKVGTIVGSALGGAVFLALTLLACFLIRRRRRNAVHRRQPSRKSLLRNNSVGSTRAFLHNRQPSWPMVRSDSIPSAPVFPPLRSYSNPDTRPNPALAASNQDLSLDRAYLRNQYSQRFTDDPLSDPEDGPTIEVSPPSRSVSIYSQSSWEGGLKFIESYDYSSHSSQGGSTYYPDGSTGTLPGPGDETPISRLVTPKRRASIRSNPFDLEPPPSALSRGPVPQIPRGPGPPNPAWGRWYP</sequence>
<evidence type="ECO:0000256" key="5">
    <source>
        <dbReference type="SAM" id="MobiDB-lite"/>
    </source>
</evidence>
<evidence type="ECO:0000313" key="7">
    <source>
        <dbReference type="EMBL" id="KAJ5102943.1"/>
    </source>
</evidence>
<protein>
    <submittedName>
        <fullName evidence="7">Uncharacterized protein</fullName>
    </submittedName>
</protein>
<feature type="compositionally biased region" description="Polar residues" evidence="5">
    <location>
        <begin position="71"/>
        <end position="80"/>
    </location>
</feature>
<dbReference type="EMBL" id="JAPQKI010000004">
    <property type="protein sequence ID" value="KAJ5102943.1"/>
    <property type="molecule type" value="Genomic_DNA"/>
</dbReference>
<dbReference type="PANTHER" id="PTHR15549">
    <property type="entry name" value="PAIRED IMMUNOGLOBULIN-LIKE TYPE 2 RECEPTOR"/>
    <property type="match status" value="1"/>
</dbReference>
<reference evidence="7" key="2">
    <citation type="journal article" date="2023" name="IMA Fungus">
        <title>Comparative genomic study of the Penicillium genus elucidates a diverse pangenome and 15 lateral gene transfer events.</title>
        <authorList>
            <person name="Petersen C."/>
            <person name="Sorensen T."/>
            <person name="Nielsen M.R."/>
            <person name="Sondergaard T.E."/>
            <person name="Sorensen J.L."/>
            <person name="Fitzpatrick D.A."/>
            <person name="Frisvad J.C."/>
            <person name="Nielsen K.L."/>
        </authorList>
    </citation>
    <scope>NUCLEOTIDE SEQUENCE</scope>
    <source>
        <strain evidence="7">IBT 30761</strain>
    </source>
</reference>
<feature type="compositionally biased region" description="Low complexity" evidence="5">
    <location>
        <begin position="200"/>
        <end position="247"/>
    </location>
</feature>
<feature type="transmembrane region" description="Helical" evidence="6">
    <location>
        <begin position="250"/>
        <end position="274"/>
    </location>
</feature>
<dbReference type="RefSeq" id="XP_056476323.1">
    <property type="nucleotide sequence ID" value="XM_056615966.1"/>
</dbReference>
<feature type="region of interest" description="Disordered" evidence="5">
    <location>
        <begin position="411"/>
        <end position="487"/>
    </location>
</feature>
<dbReference type="PANTHER" id="PTHR15549:SF30">
    <property type="entry name" value="MID2 DOMAIN-CONTAINING PROTEIN"/>
    <property type="match status" value="1"/>
</dbReference>
<organism evidence="7 8">
    <name type="scientific">Penicillium argentinense</name>
    <dbReference type="NCBI Taxonomy" id="1131581"/>
    <lineage>
        <taxon>Eukaryota</taxon>
        <taxon>Fungi</taxon>
        <taxon>Dikarya</taxon>
        <taxon>Ascomycota</taxon>
        <taxon>Pezizomycotina</taxon>
        <taxon>Eurotiomycetes</taxon>
        <taxon>Eurotiomycetidae</taxon>
        <taxon>Eurotiales</taxon>
        <taxon>Aspergillaceae</taxon>
        <taxon>Penicillium</taxon>
    </lineage>
</organism>
<feature type="compositionally biased region" description="Pro residues" evidence="5">
    <location>
        <begin position="469"/>
        <end position="480"/>
    </location>
</feature>
<dbReference type="GO" id="GO:0071944">
    <property type="term" value="C:cell periphery"/>
    <property type="evidence" value="ECO:0007669"/>
    <property type="project" value="UniProtKB-ARBA"/>
</dbReference>
<proteinExistence type="predicted"/>
<dbReference type="GeneID" id="81354945"/>
<reference evidence="7" key="1">
    <citation type="submission" date="2022-11" db="EMBL/GenBank/DDBJ databases">
        <authorList>
            <person name="Petersen C."/>
        </authorList>
    </citation>
    <scope>NUCLEOTIDE SEQUENCE</scope>
    <source>
        <strain evidence="7">IBT 30761</strain>
    </source>
</reference>
<evidence type="ECO:0000313" key="8">
    <source>
        <dbReference type="Proteomes" id="UP001149074"/>
    </source>
</evidence>
<keyword evidence="8" id="KW-1185">Reference proteome</keyword>
<feature type="compositionally biased region" description="Low complexity" evidence="5">
    <location>
        <begin position="113"/>
        <end position="129"/>
    </location>
</feature>
<dbReference type="AlphaFoldDB" id="A0A9W9KEP1"/>
<feature type="region of interest" description="Disordered" evidence="5">
    <location>
        <begin position="326"/>
        <end position="349"/>
    </location>
</feature>
<feature type="region of interest" description="Disordered" evidence="5">
    <location>
        <begin position="364"/>
        <end position="387"/>
    </location>
</feature>
<evidence type="ECO:0000256" key="1">
    <source>
        <dbReference type="ARBA" id="ARBA00004167"/>
    </source>
</evidence>
<keyword evidence="4 6" id="KW-0472">Membrane</keyword>
<feature type="region of interest" description="Disordered" evidence="5">
    <location>
        <begin position="71"/>
        <end position="132"/>
    </location>
</feature>
<evidence type="ECO:0000256" key="2">
    <source>
        <dbReference type="ARBA" id="ARBA00022692"/>
    </source>
</evidence>
<dbReference type="GO" id="GO:0016020">
    <property type="term" value="C:membrane"/>
    <property type="evidence" value="ECO:0007669"/>
    <property type="project" value="UniProtKB-SubCell"/>
</dbReference>
<accession>A0A9W9KEP1</accession>
<keyword evidence="3 6" id="KW-1133">Transmembrane helix</keyword>
<keyword evidence="2 6" id="KW-0812">Transmembrane</keyword>
<dbReference type="InterPro" id="IPR051694">
    <property type="entry name" value="Immunoregulatory_rcpt-like"/>
</dbReference>
<name>A0A9W9KEP1_9EURO</name>
<evidence type="ECO:0000256" key="3">
    <source>
        <dbReference type="ARBA" id="ARBA00022989"/>
    </source>
</evidence>
<comment type="subcellular location">
    <subcellularLocation>
        <location evidence="1">Membrane</location>
        <topology evidence="1">Single-pass membrane protein</topology>
    </subcellularLocation>
</comment>
<comment type="caution">
    <text evidence="7">The sequence shown here is derived from an EMBL/GenBank/DDBJ whole genome shotgun (WGS) entry which is preliminary data.</text>
</comment>
<feature type="region of interest" description="Disordered" evidence="5">
    <location>
        <begin position="198"/>
        <end position="247"/>
    </location>
</feature>
<dbReference type="OrthoDB" id="4369808at2759"/>
<feature type="compositionally biased region" description="Low complexity" evidence="5">
    <location>
        <begin position="81"/>
        <end position="104"/>
    </location>
</feature>
<evidence type="ECO:0000256" key="6">
    <source>
        <dbReference type="SAM" id="Phobius"/>
    </source>
</evidence>
<gene>
    <name evidence="7" type="ORF">N7532_003472</name>
</gene>
<evidence type="ECO:0000256" key="4">
    <source>
        <dbReference type="ARBA" id="ARBA00023136"/>
    </source>
</evidence>
<dbReference type="Proteomes" id="UP001149074">
    <property type="component" value="Unassembled WGS sequence"/>
</dbReference>